<dbReference type="EMBL" id="CAJNJA010033855">
    <property type="protein sequence ID" value="CAE7684621.1"/>
    <property type="molecule type" value="Genomic_DNA"/>
</dbReference>
<protein>
    <submittedName>
        <fullName evidence="2">RE1 protein</fullName>
    </submittedName>
</protein>
<comment type="caution">
    <text evidence="2">The sequence shown here is derived from an EMBL/GenBank/DDBJ whole genome shotgun (WGS) entry which is preliminary data.</text>
</comment>
<feature type="region of interest" description="Disordered" evidence="1">
    <location>
        <begin position="775"/>
        <end position="800"/>
    </location>
</feature>
<dbReference type="InterPro" id="IPR036397">
    <property type="entry name" value="RNaseH_sf"/>
</dbReference>
<feature type="compositionally biased region" description="Polar residues" evidence="1">
    <location>
        <begin position="841"/>
        <end position="854"/>
    </location>
</feature>
<organism evidence="2 3">
    <name type="scientific">Symbiodinium necroappetens</name>
    <dbReference type="NCBI Taxonomy" id="1628268"/>
    <lineage>
        <taxon>Eukaryota</taxon>
        <taxon>Sar</taxon>
        <taxon>Alveolata</taxon>
        <taxon>Dinophyceae</taxon>
        <taxon>Suessiales</taxon>
        <taxon>Symbiodiniaceae</taxon>
        <taxon>Symbiodinium</taxon>
    </lineage>
</organism>
<name>A0A812WM88_9DINO</name>
<gene>
    <name evidence="2" type="primary">RE1</name>
    <name evidence="2" type="ORF">SNEC2469_LOCUS19711</name>
</gene>
<dbReference type="Gene3D" id="3.30.420.10">
    <property type="entry name" value="Ribonuclease H-like superfamily/Ribonuclease H"/>
    <property type="match status" value="1"/>
</dbReference>
<evidence type="ECO:0000313" key="2">
    <source>
        <dbReference type="EMBL" id="CAE7684621.1"/>
    </source>
</evidence>
<feature type="compositionally biased region" description="Basic and acidic residues" evidence="1">
    <location>
        <begin position="190"/>
        <end position="219"/>
    </location>
</feature>
<dbReference type="Proteomes" id="UP000601435">
    <property type="component" value="Unassembled WGS sequence"/>
</dbReference>
<dbReference type="OrthoDB" id="446493at2759"/>
<evidence type="ECO:0000256" key="1">
    <source>
        <dbReference type="SAM" id="MobiDB-lite"/>
    </source>
</evidence>
<dbReference type="InterPro" id="IPR012337">
    <property type="entry name" value="RNaseH-like_sf"/>
</dbReference>
<reference evidence="2" key="1">
    <citation type="submission" date="2021-02" db="EMBL/GenBank/DDBJ databases">
        <authorList>
            <person name="Dougan E. K."/>
            <person name="Rhodes N."/>
            <person name="Thang M."/>
            <person name="Chan C."/>
        </authorList>
    </citation>
    <scope>NUCLEOTIDE SEQUENCE</scope>
</reference>
<accession>A0A812WM88</accession>
<feature type="region of interest" description="Disordered" evidence="1">
    <location>
        <begin position="190"/>
        <end position="220"/>
    </location>
</feature>
<dbReference type="SUPFAM" id="SSF53098">
    <property type="entry name" value="Ribonuclease H-like"/>
    <property type="match status" value="1"/>
</dbReference>
<keyword evidence="3" id="KW-1185">Reference proteome</keyword>
<feature type="non-terminal residue" evidence="2">
    <location>
        <position position="1451"/>
    </location>
</feature>
<sequence>MPNPELCPCLFATPQFQDLQGSLGLRRVVCNQGALGHANVKPTELGTNLPLQWLTVATAGVPVQGEGGASELGYAGSAWAPGLIDAVADAIDTFCEQYPPPVLAQLTDADRMKQHISQEHKPYWKRCRSCVEGRSRDRPHRRSPVPDVNVLSLDLVGLFRKGRTEQLARVKHMLHAVFVLPDLAAIKRDPSAGAGDGKDSGDSNRVRLEGDHEEPHGLDDFGCDWSPDFEDLFPDDDMLDAPPTTVAAVRPMPDKTPLDDEGRYLLEKLPVVELTFSEALGSKNCGEVLTAVRKVEARIRALGYTVQRIHSDKGLEFSNTLFNAWAAERGILVSSTSGDDYKANGRVEASIGRMKQMVTTQLLATETDEVLWPLAWRHSAEASLRESLKRLGYATAPMIPFGCRVYVKKRSWKSQQWSAKVVPATVLAPAVNAPNTWLIRTDADEFYSTSVIFRDVLTCPNPPAEVPKTVVHDAMPPMHVRDGSPYRLPPTHRLRAKTRVAVLRNLFMSEDEHAAILASREPFDLDRVFRFLRNSAWIQSEDIGAMKSTRNILHSVWGFFKHGGVVGVTRSVDVLPGFATLLTRTLRQCAPDFRYTTVALVKDGNVPPHRDIHNVPQANLVLPVCVPKDGMYMWSELVQGDPVRGPIELRSVPNGNQVAGHLQWLEPGCPLYLDAKRWHAAQAFSKSRVLLIIAYSLQVFDKATPDMCQHLYEVGFPKLLAPPGESPAFVSPKRESAGEVLQRHADDAHQGGGVSHEKVFSEVFHIREGKNKTKNEKIQNQNKNELFSGGDGKNPPLDAAGSEALRKVSAAQCCMCMDRACGECAQYFSEAPEGTLDSCVGVQSQHRGSPSSNGGLSGEVSEKLAQSIAGSLVEGSPCVVDVEGLSWEEAGDSERLFVRVFRVPAESACLHTGEDVHGGESLLVASELPFVFGVNEWSLLGAAVQETDGHQHALKQVIKRDDRLLKKGLEDGQSLEGVEGAELLACWSSEVQLVENALLQLRACCVDEGSEDHQKTLTEVPQFLQTRTFSNEEVLANWSEPWETCTVGELASLLDTKRALSRTDDAQIAGWRAEGIEVTVVPSKTVYSRKAVTGRHKCRIVICGNALPNLGESNLERKMATYAGGVDVGLLRLLLAEAVHCGYALATWDVATAFLNVPARPRDLRAAARGKAQIVVAMPPKSLVRKGLVPPGERWKVDLAVYGLDTSPRDWTLHRNEVLVDLTVVVLDVVLRLKACLSDSSVWLVVELPNPTTPISEGRLVGWVAIYVDDFLGAARWEYLEALYKQVVSVWQCGALERVPRKGEGQAVRFDGFELLWDSQGKGLYVNQASYIKDMLERHEGFKPQSVPLARALPQEGDPEPDEAHLKLCQKASGELLWLAVRTRPDLAYSCSRIASIMSRRPKEAYLGALGVIGYLSQTAELGLYFSANPRPCQDEAQHGSVGCGLLEVHT</sequence>
<evidence type="ECO:0000313" key="3">
    <source>
        <dbReference type="Proteomes" id="UP000601435"/>
    </source>
</evidence>
<feature type="region of interest" description="Disordered" evidence="1">
    <location>
        <begin position="840"/>
        <end position="860"/>
    </location>
</feature>
<proteinExistence type="predicted"/>
<dbReference type="GO" id="GO:0003676">
    <property type="term" value="F:nucleic acid binding"/>
    <property type="evidence" value="ECO:0007669"/>
    <property type="project" value="InterPro"/>
</dbReference>